<gene>
    <name evidence="1" type="ORF">EKD16_21745</name>
</gene>
<organism evidence="1 2">
    <name type="scientific">Streptomonospora litoralis</name>
    <dbReference type="NCBI Taxonomy" id="2498135"/>
    <lineage>
        <taxon>Bacteria</taxon>
        <taxon>Bacillati</taxon>
        <taxon>Actinomycetota</taxon>
        <taxon>Actinomycetes</taxon>
        <taxon>Streptosporangiales</taxon>
        <taxon>Nocardiopsidaceae</taxon>
        <taxon>Streptomonospora</taxon>
    </lineage>
</organism>
<dbReference type="KEGG" id="strr:EKD16_21745"/>
<protein>
    <submittedName>
        <fullName evidence="1">Uncharacterized protein</fullName>
    </submittedName>
</protein>
<dbReference type="InterPro" id="IPR043758">
    <property type="entry name" value="DUF5703"/>
</dbReference>
<dbReference type="Proteomes" id="UP000292235">
    <property type="component" value="Chromosome"/>
</dbReference>
<keyword evidence="2" id="KW-1185">Reference proteome</keyword>
<reference evidence="1 2" key="1">
    <citation type="submission" date="2019-02" db="EMBL/GenBank/DDBJ databases">
        <authorList>
            <person name="Khodamoradi S."/>
            <person name="Hahnke R.L."/>
            <person name="Kaempfer P."/>
            <person name="Schumann P."/>
            <person name="Rohde M."/>
            <person name="Steinert M."/>
            <person name="Luzhetskyy A."/>
            <person name="Wink J."/>
            <person name="Ruckert C."/>
        </authorList>
    </citation>
    <scope>NUCLEOTIDE SEQUENCE [LARGE SCALE GENOMIC DNA]</scope>
    <source>
        <strain evidence="1 2">M2</strain>
    </source>
</reference>
<sequence length="78" mass="9473">MYERYGTNVADGRRMKRMLEYEYREIRFPRGTSRSATRQALTEQAEYGKWELARVRLFPDGSRSVTLRRKILRQLRLM</sequence>
<dbReference type="AlphaFoldDB" id="A0A4P6Q608"/>
<evidence type="ECO:0000313" key="2">
    <source>
        <dbReference type="Proteomes" id="UP000292235"/>
    </source>
</evidence>
<name>A0A4P6Q608_9ACTN</name>
<evidence type="ECO:0000313" key="1">
    <source>
        <dbReference type="EMBL" id="QBI56103.1"/>
    </source>
</evidence>
<dbReference type="EMBL" id="CP036455">
    <property type="protein sequence ID" value="QBI56103.1"/>
    <property type="molecule type" value="Genomic_DNA"/>
</dbReference>
<proteinExistence type="predicted"/>
<dbReference type="Pfam" id="PF18963">
    <property type="entry name" value="DUF5703"/>
    <property type="match status" value="1"/>
</dbReference>
<accession>A0A4P6Q608</accession>